<proteinExistence type="inferred from homology"/>
<organism evidence="7 8">
    <name type="scientific">Aerophobetes bacterium</name>
    <dbReference type="NCBI Taxonomy" id="2030807"/>
    <lineage>
        <taxon>Bacteria</taxon>
        <taxon>Candidatus Aerophobota</taxon>
    </lineage>
</organism>
<feature type="transmembrane region" description="Helical" evidence="5">
    <location>
        <begin position="138"/>
        <end position="158"/>
    </location>
</feature>
<dbReference type="InterPro" id="IPR035906">
    <property type="entry name" value="MetI-like_sf"/>
</dbReference>
<comment type="subcellular location">
    <subcellularLocation>
        <location evidence="5">Cell membrane</location>
        <topology evidence="5">Multi-pass membrane protein</topology>
    </subcellularLocation>
    <subcellularLocation>
        <location evidence="1">Membrane</location>
        <topology evidence="1">Multi-pass membrane protein</topology>
    </subcellularLocation>
</comment>
<evidence type="ECO:0000259" key="6">
    <source>
        <dbReference type="PROSITE" id="PS50928"/>
    </source>
</evidence>
<comment type="caution">
    <text evidence="7">The sequence shown here is derived from an EMBL/GenBank/DDBJ whole genome shotgun (WGS) entry which is preliminary data.</text>
</comment>
<gene>
    <name evidence="7" type="ORF">DRJ00_04125</name>
</gene>
<dbReference type="SUPFAM" id="SSF161098">
    <property type="entry name" value="MetI-like"/>
    <property type="match status" value="1"/>
</dbReference>
<dbReference type="CDD" id="cd06261">
    <property type="entry name" value="TM_PBP2"/>
    <property type="match status" value="1"/>
</dbReference>
<keyword evidence="3 5" id="KW-1133">Transmembrane helix</keyword>
<accession>A0A497E4Y8</accession>
<dbReference type="EMBL" id="QMPZ01000044">
    <property type="protein sequence ID" value="RLE09467.1"/>
    <property type="molecule type" value="Genomic_DNA"/>
</dbReference>
<dbReference type="GO" id="GO:0005886">
    <property type="term" value="C:plasma membrane"/>
    <property type="evidence" value="ECO:0007669"/>
    <property type="project" value="UniProtKB-SubCell"/>
</dbReference>
<evidence type="ECO:0000313" key="7">
    <source>
        <dbReference type="EMBL" id="RLE09467.1"/>
    </source>
</evidence>
<dbReference type="GO" id="GO:0055085">
    <property type="term" value="P:transmembrane transport"/>
    <property type="evidence" value="ECO:0007669"/>
    <property type="project" value="InterPro"/>
</dbReference>
<keyword evidence="4 5" id="KW-0472">Membrane</keyword>
<name>A0A497E4Y8_UNCAE</name>
<dbReference type="PANTHER" id="PTHR42729:SF2">
    <property type="entry name" value="OLIGOPEPTIDE ABC TRANSPORTER, PERMEASE PROTEIN"/>
    <property type="match status" value="1"/>
</dbReference>
<evidence type="ECO:0000256" key="1">
    <source>
        <dbReference type="ARBA" id="ARBA00004141"/>
    </source>
</evidence>
<dbReference type="Proteomes" id="UP000279422">
    <property type="component" value="Unassembled WGS sequence"/>
</dbReference>
<feature type="transmembrane region" description="Helical" evidence="5">
    <location>
        <begin position="12"/>
        <end position="33"/>
    </location>
</feature>
<evidence type="ECO:0000256" key="4">
    <source>
        <dbReference type="ARBA" id="ARBA00023136"/>
    </source>
</evidence>
<feature type="transmembrane region" description="Helical" evidence="5">
    <location>
        <begin position="192"/>
        <end position="220"/>
    </location>
</feature>
<dbReference type="Pfam" id="PF00528">
    <property type="entry name" value="BPD_transp_1"/>
    <property type="match status" value="1"/>
</dbReference>
<evidence type="ECO:0000256" key="3">
    <source>
        <dbReference type="ARBA" id="ARBA00022989"/>
    </source>
</evidence>
<evidence type="ECO:0000256" key="2">
    <source>
        <dbReference type="ARBA" id="ARBA00022692"/>
    </source>
</evidence>
<dbReference type="PANTHER" id="PTHR42729">
    <property type="entry name" value="OLIGO/DIPEPTIDE TRANSPORT, PERMEASE PROTEIN (DPPC-2)"/>
    <property type="match status" value="1"/>
</dbReference>
<reference evidence="7 8" key="1">
    <citation type="submission" date="2018-06" db="EMBL/GenBank/DDBJ databases">
        <title>Extensive metabolic versatility and redundancy in microbially diverse, dynamic hydrothermal sediments.</title>
        <authorList>
            <person name="Dombrowski N."/>
            <person name="Teske A."/>
            <person name="Baker B.J."/>
        </authorList>
    </citation>
    <scope>NUCLEOTIDE SEQUENCE [LARGE SCALE GENOMIC DNA]</scope>
    <source>
        <strain evidence="7">B47_G16</strain>
    </source>
</reference>
<feature type="transmembrane region" description="Helical" evidence="5">
    <location>
        <begin position="77"/>
        <end position="96"/>
    </location>
</feature>
<evidence type="ECO:0000313" key="8">
    <source>
        <dbReference type="Proteomes" id="UP000279422"/>
    </source>
</evidence>
<evidence type="ECO:0000256" key="5">
    <source>
        <dbReference type="RuleBase" id="RU363032"/>
    </source>
</evidence>
<dbReference type="AlphaFoldDB" id="A0A497E4Y8"/>
<feature type="transmembrane region" description="Helical" evidence="5">
    <location>
        <begin position="241"/>
        <end position="267"/>
    </location>
</feature>
<sequence>MFGLFRDLLRDYRFAVVFALLCIILSLVILSAFSPYHPQRMYQTPRSRPPSWEHPLGTNWLGQDVFWQLTFAIRNSLTIAIVASVVSRIIAVVVGMSAGYKGGIIDRVLMCMGDTTMVLPFLVVLILISTILREWVRYLVNLGLLLAFFSWAWDARVIRSQVLSLREREFTFTSIFSGMSTLKLILKQYLPYLLPVVLATLINNMSWAIGMEITLAYLGLGIDPTVPTLGTMLQTAIYRQALFWGLWWWFFTPIVASVLLFVVLYWLSLSVSEYLDPRVRIQRIGIRNEKK</sequence>
<dbReference type="Gene3D" id="1.10.3720.10">
    <property type="entry name" value="MetI-like"/>
    <property type="match status" value="1"/>
</dbReference>
<protein>
    <submittedName>
        <fullName evidence="7">ABC transporter permease</fullName>
    </submittedName>
</protein>
<keyword evidence="2 5" id="KW-0812">Transmembrane</keyword>
<keyword evidence="5" id="KW-0813">Transport</keyword>
<dbReference type="InterPro" id="IPR000515">
    <property type="entry name" value="MetI-like"/>
</dbReference>
<comment type="similarity">
    <text evidence="5">Belongs to the binding-protein-dependent transport system permease family.</text>
</comment>
<dbReference type="PROSITE" id="PS50928">
    <property type="entry name" value="ABC_TM1"/>
    <property type="match status" value="1"/>
</dbReference>
<feature type="transmembrane region" description="Helical" evidence="5">
    <location>
        <begin position="108"/>
        <end position="132"/>
    </location>
</feature>
<feature type="domain" description="ABC transmembrane type-1" evidence="6">
    <location>
        <begin position="73"/>
        <end position="271"/>
    </location>
</feature>